<keyword evidence="4" id="KW-1185">Reference proteome</keyword>
<dbReference type="EMBL" id="MU006346">
    <property type="protein sequence ID" value="KAF2845496.1"/>
    <property type="molecule type" value="Genomic_DNA"/>
</dbReference>
<feature type="coiled-coil region" evidence="1">
    <location>
        <begin position="47"/>
        <end position="88"/>
    </location>
</feature>
<evidence type="ECO:0000256" key="2">
    <source>
        <dbReference type="SAM" id="MobiDB-lite"/>
    </source>
</evidence>
<reference evidence="3" key="1">
    <citation type="submission" date="2020-01" db="EMBL/GenBank/DDBJ databases">
        <authorList>
            <consortium name="DOE Joint Genome Institute"/>
            <person name="Haridas S."/>
            <person name="Albert R."/>
            <person name="Binder M."/>
            <person name="Bloem J."/>
            <person name="Labutti K."/>
            <person name="Salamov A."/>
            <person name="Andreopoulos B."/>
            <person name="Baker S.E."/>
            <person name="Barry K."/>
            <person name="Bills G."/>
            <person name="Bluhm B.H."/>
            <person name="Cannon C."/>
            <person name="Castanera R."/>
            <person name="Culley D.E."/>
            <person name="Daum C."/>
            <person name="Ezra D."/>
            <person name="Gonzalez J.B."/>
            <person name="Henrissat B."/>
            <person name="Kuo A."/>
            <person name="Liang C."/>
            <person name="Lipzen A."/>
            <person name="Lutzoni F."/>
            <person name="Magnuson J."/>
            <person name="Mondo S."/>
            <person name="Nolan M."/>
            <person name="Ohm R."/>
            <person name="Pangilinan J."/>
            <person name="Park H.-J."/>
            <person name="Ramirez L."/>
            <person name="Alfaro M."/>
            <person name="Sun H."/>
            <person name="Tritt A."/>
            <person name="Yoshinaga Y."/>
            <person name="Zwiers L.-H."/>
            <person name="Turgeon B.G."/>
            <person name="Goodwin S.B."/>
            <person name="Spatafora J.W."/>
            <person name="Crous P.W."/>
            <person name="Grigoriev I.V."/>
        </authorList>
    </citation>
    <scope>NUCLEOTIDE SEQUENCE</scope>
    <source>
        <strain evidence="3">IPT5</strain>
    </source>
</reference>
<organism evidence="3 4">
    <name type="scientific">Plenodomus tracheiphilus IPT5</name>
    <dbReference type="NCBI Taxonomy" id="1408161"/>
    <lineage>
        <taxon>Eukaryota</taxon>
        <taxon>Fungi</taxon>
        <taxon>Dikarya</taxon>
        <taxon>Ascomycota</taxon>
        <taxon>Pezizomycotina</taxon>
        <taxon>Dothideomycetes</taxon>
        <taxon>Pleosporomycetidae</taxon>
        <taxon>Pleosporales</taxon>
        <taxon>Pleosporineae</taxon>
        <taxon>Leptosphaeriaceae</taxon>
        <taxon>Plenodomus</taxon>
    </lineage>
</organism>
<dbReference type="AlphaFoldDB" id="A0A6A7AQB7"/>
<feature type="region of interest" description="Disordered" evidence="2">
    <location>
        <begin position="1"/>
        <end position="20"/>
    </location>
</feature>
<proteinExistence type="predicted"/>
<evidence type="ECO:0000256" key="1">
    <source>
        <dbReference type="SAM" id="Coils"/>
    </source>
</evidence>
<name>A0A6A7AQB7_9PLEO</name>
<sequence>MAPSIPPTPPQDPSSMSTLPHFSQAFSAEPNSLQRALHEQSTRITSLERTEQNNIRLSRELEEARSRIDALERHNADLAARRREAVAQFLNMRPLYHESANAFETRARDVQVDDLESMLCIHGSTSMAVINAQQRAIAALSQQARGLSSPSMYYGQLSNQQGLIGSGLPSHNTAAAAARYAYPTAYMQDGYCRLHRLPYRCRICGP</sequence>
<dbReference type="OrthoDB" id="3755687at2759"/>
<feature type="compositionally biased region" description="Pro residues" evidence="2">
    <location>
        <begin position="1"/>
        <end position="12"/>
    </location>
</feature>
<keyword evidence="1" id="KW-0175">Coiled coil</keyword>
<dbReference type="Proteomes" id="UP000799423">
    <property type="component" value="Unassembled WGS sequence"/>
</dbReference>
<protein>
    <submittedName>
        <fullName evidence="3">Uncharacterized protein</fullName>
    </submittedName>
</protein>
<gene>
    <name evidence="3" type="ORF">T440DRAFT_522623</name>
</gene>
<evidence type="ECO:0000313" key="3">
    <source>
        <dbReference type="EMBL" id="KAF2845496.1"/>
    </source>
</evidence>
<evidence type="ECO:0000313" key="4">
    <source>
        <dbReference type="Proteomes" id="UP000799423"/>
    </source>
</evidence>
<accession>A0A6A7AQB7</accession>